<dbReference type="SMART" id="SM00388">
    <property type="entry name" value="HisKA"/>
    <property type="match status" value="1"/>
</dbReference>
<dbReference type="Pfam" id="PF00512">
    <property type="entry name" value="HisKA"/>
    <property type="match status" value="1"/>
</dbReference>
<dbReference type="InterPro" id="IPR036890">
    <property type="entry name" value="HATPase_C_sf"/>
</dbReference>
<dbReference type="EMBL" id="FMUE01000002">
    <property type="protein sequence ID" value="SCX12328.1"/>
    <property type="molecule type" value="Genomic_DNA"/>
</dbReference>
<reference evidence="9" key="1">
    <citation type="submission" date="2016-10" db="EMBL/GenBank/DDBJ databases">
        <authorList>
            <person name="Wibberg D."/>
        </authorList>
    </citation>
    <scope>NUCLEOTIDE SEQUENCE [LARGE SCALE GENOMIC DNA]</scope>
</reference>
<dbReference type="InterPro" id="IPR003018">
    <property type="entry name" value="GAF"/>
</dbReference>
<dbReference type="EC" id="2.7.13.3" evidence="2"/>
<dbReference type="Gene3D" id="1.10.287.130">
    <property type="match status" value="1"/>
</dbReference>
<dbReference type="Pfam" id="PF01590">
    <property type="entry name" value="GAF"/>
    <property type="match status" value="1"/>
</dbReference>
<dbReference type="STRING" id="1907666.DSM25559_1105"/>
<keyword evidence="3" id="KW-0597">Phosphoprotein</keyword>
<evidence type="ECO:0000256" key="1">
    <source>
        <dbReference type="ARBA" id="ARBA00000085"/>
    </source>
</evidence>
<dbReference type="PANTHER" id="PTHR43711:SF1">
    <property type="entry name" value="HISTIDINE KINASE 1"/>
    <property type="match status" value="1"/>
</dbReference>
<dbReference type="Pfam" id="PF13185">
    <property type="entry name" value="GAF_2"/>
    <property type="match status" value="1"/>
</dbReference>
<comment type="catalytic activity">
    <reaction evidence="1">
        <text>ATP + protein L-histidine = ADP + protein N-phospho-L-histidine.</text>
        <dbReference type="EC" id="2.7.13.3"/>
    </reaction>
</comment>
<dbReference type="InterPro" id="IPR036097">
    <property type="entry name" value="HisK_dim/P_sf"/>
</dbReference>
<proteinExistence type="predicted"/>
<dbReference type="PANTHER" id="PTHR43711">
    <property type="entry name" value="TWO-COMPONENT HISTIDINE KINASE"/>
    <property type="match status" value="1"/>
</dbReference>
<dbReference type="CDD" id="cd00082">
    <property type="entry name" value="HisKA"/>
    <property type="match status" value="1"/>
</dbReference>
<evidence type="ECO:0000313" key="8">
    <source>
        <dbReference type="EMBL" id="SCX12328.1"/>
    </source>
</evidence>
<dbReference type="SUPFAM" id="SSF55874">
    <property type="entry name" value="ATPase domain of HSP90 chaperone/DNA topoisomerase II/histidine kinase"/>
    <property type="match status" value="1"/>
</dbReference>
<protein>
    <recommendedName>
        <fullName evidence="2">histidine kinase</fullName>
        <ecNumber evidence="2">2.7.13.3</ecNumber>
    </recommendedName>
</protein>
<dbReference type="SMART" id="SM00065">
    <property type="entry name" value="GAF"/>
    <property type="match status" value="2"/>
</dbReference>
<organism evidence="8 9">
    <name type="scientific">Agrobacterium rosae</name>
    <dbReference type="NCBI Taxonomy" id="1972867"/>
    <lineage>
        <taxon>Bacteria</taxon>
        <taxon>Pseudomonadati</taxon>
        <taxon>Pseudomonadota</taxon>
        <taxon>Alphaproteobacteria</taxon>
        <taxon>Hyphomicrobiales</taxon>
        <taxon>Rhizobiaceae</taxon>
        <taxon>Rhizobium/Agrobacterium group</taxon>
        <taxon>Agrobacterium</taxon>
    </lineage>
</organism>
<evidence type="ECO:0000313" key="9">
    <source>
        <dbReference type="Proteomes" id="UP000187891"/>
    </source>
</evidence>
<dbReference type="InterPro" id="IPR050736">
    <property type="entry name" value="Sensor_HK_Regulatory"/>
</dbReference>
<evidence type="ECO:0000259" key="7">
    <source>
        <dbReference type="PROSITE" id="PS50109"/>
    </source>
</evidence>
<dbReference type="InterPro" id="IPR004358">
    <property type="entry name" value="Sig_transdc_His_kin-like_C"/>
</dbReference>
<evidence type="ECO:0000256" key="4">
    <source>
        <dbReference type="ARBA" id="ARBA00022679"/>
    </source>
</evidence>
<keyword evidence="4 8" id="KW-0808">Transferase</keyword>
<name>A0A1R3TDK4_9HYPH</name>
<accession>A0A1R3TDK4</accession>
<dbReference type="InterPro" id="IPR005467">
    <property type="entry name" value="His_kinase_dom"/>
</dbReference>
<dbReference type="InterPro" id="IPR029016">
    <property type="entry name" value="GAF-like_dom_sf"/>
</dbReference>
<dbReference type="AlphaFoldDB" id="A0A1R3TDK4"/>
<dbReference type="PROSITE" id="PS50109">
    <property type="entry name" value="HIS_KIN"/>
    <property type="match status" value="1"/>
</dbReference>
<sequence>MCNGANLSCNTAIVPGKTTDMALHEFTSISLTSLSSLTEATARIAGARTQDEVIEAVKASARALIGCQGIAIIRRDGDLCYYVEEDAVGPLWKGQRFSTSACISGWVMIHGETAVVPDIFKDERIPHDLYADTFVKALVMAPVGANNPVGAIGAYWSNPYQPSQWEIETLEALASAATSAFETVDLIGSLSSDLAQARSLLPDYSDDQGDFSKDIERVGGIAAVPTILDVVLRMTGMGFAAVARVTKDRWITCQSLDHLGFGLKPGDELPIESTLCNEIRDHREAVVFDDSAVDPLYKDYHTPRIYGLRSYISVPIILSNGQFFGSLCAIDPNPAKVNNPQVLGTFKLFAELIAHHLDADERLKLTQDLLVREQQVSELREQFIAVLGHDLRNPIAAVDAGTSRLMKEGWTERSPLVLKLMKSSIARMGGLVDNVMDLARARLGGGISLEISEHDLSTTLSHVIDELRVAHPERNIDADFDIPVPVLIDRLRMAQMFSNLVSNALTHGVENGTVGIRGSIHEGHLQLSVSNHGVPIPADMLDKLFQPFRRGDLRPSMQGLGLGLYIASEIAKAHKGTIAVHSDDVETRFTFSMPVSAA</sequence>
<dbReference type="Pfam" id="PF02518">
    <property type="entry name" value="HATPase_c"/>
    <property type="match status" value="1"/>
</dbReference>
<evidence type="ECO:0000256" key="2">
    <source>
        <dbReference type="ARBA" id="ARBA00012438"/>
    </source>
</evidence>
<dbReference type="Proteomes" id="UP000187891">
    <property type="component" value="Unassembled WGS sequence"/>
</dbReference>
<keyword evidence="5" id="KW-0418">Kinase</keyword>
<evidence type="ECO:0000256" key="3">
    <source>
        <dbReference type="ARBA" id="ARBA00022553"/>
    </source>
</evidence>
<dbReference type="InterPro" id="IPR003594">
    <property type="entry name" value="HATPase_dom"/>
</dbReference>
<dbReference type="SUPFAM" id="SSF55781">
    <property type="entry name" value="GAF domain-like"/>
    <property type="match status" value="2"/>
</dbReference>
<gene>
    <name evidence="8" type="primary">bphP_2</name>
    <name evidence="8" type="ORF">DSM25559_1105</name>
</gene>
<dbReference type="InterPro" id="IPR003661">
    <property type="entry name" value="HisK_dim/P_dom"/>
</dbReference>
<keyword evidence="6" id="KW-0902">Two-component regulatory system</keyword>
<feature type="domain" description="Histidine kinase" evidence="7">
    <location>
        <begin position="386"/>
        <end position="597"/>
    </location>
</feature>
<dbReference type="Gene3D" id="3.30.450.40">
    <property type="match status" value="2"/>
</dbReference>
<dbReference type="Gene3D" id="3.30.565.10">
    <property type="entry name" value="Histidine kinase-like ATPase, C-terminal domain"/>
    <property type="match status" value="1"/>
</dbReference>
<evidence type="ECO:0000256" key="5">
    <source>
        <dbReference type="ARBA" id="ARBA00022777"/>
    </source>
</evidence>
<evidence type="ECO:0000256" key="6">
    <source>
        <dbReference type="ARBA" id="ARBA00023012"/>
    </source>
</evidence>
<dbReference type="PRINTS" id="PR00344">
    <property type="entry name" value="BCTRLSENSOR"/>
</dbReference>
<dbReference type="SMART" id="SM00387">
    <property type="entry name" value="HATPase_c"/>
    <property type="match status" value="1"/>
</dbReference>
<dbReference type="SUPFAM" id="SSF47384">
    <property type="entry name" value="Homodimeric domain of signal transducing histidine kinase"/>
    <property type="match status" value="1"/>
</dbReference>
<dbReference type="GO" id="GO:0000155">
    <property type="term" value="F:phosphorelay sensor kinase activity"/>
    <property type="evidence" value="ECO:0007669"/>
    <property type="project" value="InterPro"/>
</dbReference>